<comment type="subcellular location">
    <subcellularLocation>
        <location evidence="1">Membrane</location>
        <topology evidence="1">Multi-pass membrane protein</topology>
    </subcellularLocation>
</comment>
<evidence type="ECO:0000256" key="5">
    <source>
        <dbReference type="ARBA" id="ARBA00022906"/>
    </source>
</evidence>
<keyword evidence="5" id="KW-0864">Zinc transport</keyword>
<evidence type="ECO:0000256" key="3">
    <source>
        <dbReference type="ARBA" id="ARBA00022448"/>
    </source>
</evidence>
<evidence type="ECO:0000259" key="10">
    <source>
        <dbReference type="Pfam" id="PF01545"/>
    </source>
</evidence>
<dbReference type="NCBIfam" id="TIGR01297">
    <property type="entry name" value="CDF"/>
    <property type="match status" value="1"/>
</dbReference>
<dbReference type="SUPFAM" id="SSF161111">
    <property type="entry name" value="Cation efflux protein transmembrane domain-like"/>
    <property type="match status" value="1"/>
</dbReference>
<feature type="transmembrane region" description="Helical" evidence="9">
    <location>
        <begin position="119"/>
        <end position="140"/>
    </location>
</feature>
<feature type="transmembrane region" description="Helical" evidence="9">
    <location>
        <begin position="14"/>
        <end position="35"/>
    </location>
</feature>
<dbReference type="PANTHER" id="PTHR11562">
    <property type="entry name" value="CATION EFFLUX PROTEIN/ ZINC TRANSPORTER"/>
    <property type="match status" value="1"/>
</dbReference>
<comment type="caution">
    <text evidence="12">The sequence shown here is derived from an EMBL/GenBank/DDBJ whole genome shotgun (WGS) entry which is preliminary data.</text>
</comment>
<feature type="domain" description="Cation efflux protein transmembrane" evidence="10">
    <location>
        <begin position="14"/>
        <end position="207"/>
    </location>
</feature>
<dbReference type="InterPro" id="IPR027469">
    <property type="entry name" value="Cation_efflux_TMD_sf"/>
</dbReference>
<dbReference type="Proteomes" id="UP001177212">
    <property type="component" value="Unassembled WGS sequence"/>
</dbReference>
<feature type="transmembrane region" description="Helical" evidence="9">
    <location>
        <begin position="152"/>
        <end position="177"/>
    </location>
</feature>
<evidence type="ECO:0000256" key="8">
    <source>
        <dbReference type="ARBA" id="ARBA00023136"/>
    </source>
</evidence>
<dbReference type="InterPro" id="IPR002524">
    <property type="entry name" value="Cation_efflux"/>
</dbReference>
<proteinExistence type="inferred from homology"/>
<protein>
    <submittedName>
        <fullName evidence="12">Cation diffusion facilitator family transporter</fullName>
    </submittedName>
</protein>
<feature type="transmembrane region" description="Helical" evidence="9">
    <location>
        <begin position="47"/>
        <end position="68"/>
    </location>
</feature>
<keyword evidence="8 9" id="KW-0472">Membrane</keyword>
<evidence type="ECO:0000313" key="13">
    <source>
        <dbReference type="Proteomes" id="UP001177212"/>
    </source>
</evidence>
<evidence type="ECO:0000259" key="11">
    <source>
        <dbReference type="Pfam" id="PF16916"/>
    </source>
</evidence>
<evidence type="ECO:0000256" key="4">
    <source>
        <dbReference type="ARBA" id="ARBA00022692"/>
    </source>
</evidence>
<sequence>MTEITTHQASRRRLLIALAITCSFMIIQVIGAYYANSLAVLADAGHLFVHNSSLFIALIASSFAIHLAKTFNDGYQRAELMGGLINGILYLAISLVILYEGGERFIHQHEGNELEINSYLMSVVAGLGFLFHGAAAWVLYKGRKASINVYAVFLHSFFDLISTVSTFVAGVLIYFTGFAVIDILSSMLIASFVLFTGIKVIISCIKGLRLNKAKLPKVADIESEITSIEHVHNVHNVTVTRNYDGLVVGAHVVLKKHCTIEKHDEACRLKVENLLAERFRVTSSVLQIESHECHHIH</sequence>
<keyword evidence="13" id="KW-1185">Reference proteome</keyword>
<keyword evidence="4 9" id="KW-0812">Transmembrane</keyword>
<reference evidence="12" key="1">
    <citation type="submission" date="2023-07" db="EMBL/GenBank/DDBJ databases">
        <title>Genome content predicts the carbon catabolic preferences of heterotrophic bacteria.</title>
        <authorList>
            <person name="Gralka M."/>
        </authorList>
    </citation>
    <scope>NUCLEOTIDE SEQUENCE</scope>
    <source>
        <strain evidence="12">4G09</strain>
    </source>
</reference>
<gene>
    <name evidence="12" type="ORF">Q8W34_11595</name>
</gene>
<feature type="domain" description="Cation efflux protein cytoplasmic" evidence="11">
    <location>
        <begin position="218"/>
        <end position="290"/>
    </location>
</feature>
<evidence type="ECO:0000313" key="12">
    <source>
        <dbReference type="EMBL" id="MDP2565277.1"/>
    </source>
</evidence>
<evidence type="ECO:0000256" key="6">
    <source>
        <dbReference type="ARBA" id="ARBA00022989"/>
    </source>
</evidence>
<organism evidence="12 13">
    <name type="scientific">Pseudoalteromonas marina</name>
    <dbReference type="NCBI Taxonomy" id="267375"/>
    <lineage>
        <taxon>Bacteria</taxon>
        <taxon>Pseudomonadati</taxon>
        <taxon>Pseudomonadota</taxon>
        <taxon>Gammaproteobacteria</taxon>
        <taxon>Alteromonadales</taxon>
        <taxon>Pseudoalteromonadaceae</taxon>
        <taxon>Pseudoalteromonas</taxon>
    </lineage>
</organism>
<dbReference type="Pfam" id="PF16916">
    <property type="entry name" value="ZT_dimer"/>
    <property type="match status" value="1"/>
</dbReference>
<evidence type="ECO:0000256" key="9">
    <source>
        <dbReference type="SAM" id="Phobius"/>
    </source>
</evidence>
<dbReference type="InterPro" id="IPR050681">
    <property type="entry name" value="CDF/SLC30A"/>
</dbReference>
<accession>A0ABT9FEQ3</accession>
<dbReference type="EMBL" id="JAUYVT010000010">
    <property type="protein sequence ID" value="MDP2565277.1"/>
    <property type="molecule type" value="Genomic_DNA"/>
</dbReference>
<dbReference type="InterPro" id="IPR036837">
    <property type="entry name" value="Cation_efflux_CTD_sf"/>
</dbReference>
<dbReference type="Gene3D" id="1.20.1510.10">
    <property type="entry name" value="Cation efflux protein transmembrane domain"/>
    <property type="match status" value="1"/>
</dbReference>
<dbReference type="SUPFAM" id="SSF160240">
    <property type="entry name" value="Cation efflux protein cytoplasmic domain-like"/>
    <property type="match status" value="1"/>
</dbReference>
<dbReference type="Pfam" id="PF01545">
    <property type="entry name" value="Cation_efflux"/>
    <property type="match status" value="1"/>
</dbReference>
<keyword evidence="7" id="KW-0406">Ion transport</keyword>
<evidence type="ECO:0000256" key="1">
    <source>
        <dbReference type="ARBA" id="ARBA00004141"/>
    </source>
</evidence>
<keyword evidence="3" id="KW-0813">Transport</keyword>
<feature type="transmembrane region" description="Helical" evidence="9">
    <location>
        <begin position="183"/>
        <end position="205"/>
    </location>
</feature>
<evidence type="ECO:0000256" key="2">
    <source>
        <dbReference type="ARBA" id="ARBA00008873"/>
    </source>
</evidence>
<dbReference type="RefSeq" id="WP_305472230.1">
    <property type="nucleotide sequence ID" value="NZ_JAUYVT010000010.1"/>
</dbReference>
<dbReference type="PANTHER" id="PTHR11562:SF17">
    <property type="entry name" value="RE54080P-RELATED"/>
    <property type="match status" value="1"/>
</dbReference>
<dbReference type="InterPro" id="IPR058533">
    <property type="entry name" value="Cation_efflux_TM"/>
</dbReference>
<dbReference type="InterPro" id="IPR027470">
    <property type="entry name" value="Cation_efflux_CTD"/>
</dbReference>
<comment type="similarity">
    <text evidence="2">Belongs to the cation diffusion facilitator (CDF) transporter (TC 2.A.4) family. SLC30A subfamily.</text>
</comment>
<keyword evidence="6 9" id="KW-1133">Transmembrane helix</keyword>
<keyword evidence="5" id="KW-0862">Zinc</keyword>
<evidence type="ECO:0000256" key="7">
    <source>
        <dbReference type="ARBA" id="ARBA00023065"/>
    </source>
</evidence>
<feature type="transmembrane region" description="Helical" evidence="9">
    <location>
        <begin position="80"/>
        <end position="99"/>
    </location>
</feature>
<name>A0ABT9FEQ3_9GAMM</name>